<keyword evidence="8" id="KW-0966">Cell projection</keyword>
<keyword evidence="8" id="KW-0969">Cilium</keyword>
<name>A0A7Z0CIT7_9MICO</name>
<reference evidence="8 9" key="1">
    <citation type="submission" date="2020-07" db="EMBL/GenBank/DDBJ databases">
        <title>Sequencing the genomes of 1000 actinobacteria strains.</title>
        <authorList>
            <person name="Klenk H.-P."/>
        </authorList>
    </citation>
    <scope>NUCLEOTIDE SEQUENCE [LARGE SCALE GENOMIC DNA]</scope>
    <source>
        <strain evidence="8 9">DSM 19970</strain>
    </source>
</reference>
<dbReference type="Pfam" id="PF04545">
    <property type="entry name" value="Sigma70_r4"/>
    <property type="match status" value="1"/>
</dbReference>
<dbReference type="InterPro" id="IPR013324">
    <property type="entry name" value="RNA_pol_sigma_r3/r4-like"/>
</dbReference>
<evidence type="ECO:0000313" key="8">
    <source>
        <dbReference type="EMBL" id="NYI40005.1"/>
    </source>
</evidence>
<dbReference type="SUPFAM" id="SSF88659">
    <property type="entry name" value="Sigma3 and sigma4 domains of RNA polymerase sigma factors"/>
    <property type="match status" value="2"/>
</dbReference>
<evidence type="ECO:0000256" key="4">
    <source>
        <dbReference type="ARBA" id="ARBA00023163"/>
    </source>
</evidence>
<evidence type="ECO:0000256" key="3">
    <source>
        <dbReference type="ARBA" id="ARBA00023125"/>
    </source>
</evidence>
<evidence type="ECO:0000259" key="6">
    <source>
        <dbReference type="Pfam" id="PF04542"/>
    </source>
</evidence>
<organism evidence="8 9">
    <name type="scientific">Demequina lutea</name>
    <dbReference type="NCBI Taxonomy" id="431489"/>
    <lineage>
        <taxon>Bacteria</taxon>
        <taxon>Bacillati</taxon>
        <taxon>Actinomycetota</taxon>
        <taxon>Actinomycetes</taxon>
        <taxon>Micrococcales</taxon>
        <taxon>Demequinaceae</taxon>
        <taxon>Demequina</taxon>
    </lineage>
</organism>
<accession>A0A7Z0CIT7</accession>
<feature type="domain" description="RNA polymerase sigma-70 region 2" evidence="6">
    <location>
        <begin position="10"/>
        <end position="82"/>
    </location>
</feature>
<dbReference type="EMBL" id="JACBZO010000001">
    <property type="protein sequence ID" value="NYI40005.1"/>
    <property type="molecule type" value="Genomic_DNA"/>
</dbReference>
<keyword evidence="4" id="KW-0804">Transcription</keyword>
<keyword evidence="3" id="KW-0238">DNA-binding</keyword>
<feature type="domain" description="RNA polymerase sigma-70 region 4" evidence="7">
    <location>
        <begin position="176"/>
        <end position="221"/>
    </location>
</feature>
<dbReference type="Proteomes" id="UP000547973">
    <property type="component" value="Unassembled WGS sequence"/>
</dbReference>
<protein>
    <submittedName>
        <fullName evidence="8">RNA polymerase sigma factor for flagellar operon FliA</fullName>
    </submittedName>
</protein>
<keyword evidence="2" id="KW-0731">Sigma factor</keyword>
<dbReference type="NCBIfam" id="TIGR02937">
    <property type="entry name" value="sigma70-ECF"/>
    <property type="match status" value="1"/>
</dbReference>
<dbReference type="PRINTS" id="PR00046">
    <property type="entry name" value="SIGMA70FCT"/>
</dbReference>
<evidence type="ECO:0000313" key="9">
    <source>
        <dbReference type="Proteomes" id="UP000547973"/>
    </source>
</evidence>
<dbReference type="InterPro" id="IPR014284">
    <property type="entry name" value="RNA_pol_sigma-70_dom"/>
</dbReference>
<dbReference type="RefSeq" id="WP_083971864.1">
    <property type="nucleotide sequence ID" value="NZ_BBRC01000012.1"/>
</dbReference>
<dbReference type="InterPro" id="IPR007627">
    <property type="entry name" value="RNA_pol_sigma70_r2"/>
</dbReference>
<dbReference type="GO" id="GO:0003677">
    <property type="term" value="F:DNA binding"/>
    <property type="evidence" value="ECO:0007669"/>
    <property type="project" value="UniProtKB-KW"/>
</dbReference>
<keyword evidence="1" id="KW-0805">Transcription regulation</keyword>
<dbReference type="Pfam" id="PF04539">
    <property type="entry name" value="Sigma70_r3"/>
    <property type="match status" value="1"/>
</dbReference>
<dbReference type="AlphaFoldDB" id="A0A7Z0CIT7"/>
<feature type="domain" description="RNA polymerase sigma-70 region 3" evidence="5">
    <location>
        <begin position="92"/>
        <end position="132"/>
    </location>
</feature>
<dbReference type="InterPro" id="IPR000943">
    <property type="entry name" value="RNA_pol_sigma70"/>
</dbReference>
<evidence type="ECO:0000256" key="2">
    <source>
        <dbReference type="ARBA" id="ARBA00023082"/>
    </source>
</evidence>
<dbReference type="GO" id="GO:0016987">
    <property type="term" value="F:sigma factor activity"/>
    <property type="evidence" value="ECO:0007669"/>
    <property type="project" value="UniProtKB-KW"/>
</dbReference>
<dbReference type="PANTHER" id="PTHR30385:SF7">
    <property type="entry name" value="RNA POLYMERASE SIGMA FACTOR FLIA"/>
    <property type="match status" value="1"/>
</dbReference>
<evidence type="ECO:0000256" key="1">
    <source>
        <dbReference type="ARBA" id="ARBA00023015"/>
    </source>
</evidence>
<dbReference type="SUPFAM" id="SSF88946">
    <property type="entry name" value="Sigma2 domain of RNA polymerase sigma factors"/>
    <property type="match status" value="1"/>
</dbReference>
<gene>
    <name evidence="8" type="ORF">BKA03_000124</name>
</gene>
<comment type="caution">
    <text evidence="8">The sequence shown here is derived from an EMBL/GenBank/DDBJ whole genome shotgun (WGS) entry which is preliminary data.</text>
</comment>
<dbReference type="InterPro" id="IPR013325">
    <property type="entry name" value="RNA_pol_sigma_r2"/>
</dbReference>
<dbReference type="InterPro" id="IPR007624">
    <property type="entry name" value="RNA_pol_sigma70_r3"/>
</dbReference>
<evidence type="ECO:0000259" key="7">
    <source>
        <dbReference type="Pfam" id="PF04545"/>
    </source>
</evidence>
<dbReference type="Pfam" id="PF04542">
    <property type="entry name" value="Sigma70_r2"/>
    <property type="match status" value="1"/>
</dbReference>
<dbReference type="InterPro" id="IPR007630">
    <property type="entry name" value="RNA_pol_sigma70_r4"/>
</dbReference>
<keyword evidence="9" id="KW-1185">Reference proteome</keyword>
<dbReference type="PIRSF" id="PIRSF000770">
    <property type="entry name" value="RNA_pol_sigma-SigE/K"/>
    <property type="match status" value="1"/>
</dbReference>
<dbReference type="Gene3D" id="1.10.1740.10">
    <property type="match status" value="1"/>
</dbReference>
<dbReference type="PANTHER" id="PTHR30385">
    <property type="entry name" value="SIGMA FACTOR F FLAGELLAR"/>
    <property type="match status" value="1"/>
</dbReference>
<dbReference type="OrthoDB" id="9799825at2"/>
<proteinExistence type="predicted"/>
<dbReference type="GO" id="GO:0006352">
    <property type="term" value="P:DNA-templated transcription initiation"/>
    <property type="evidence" value="ECO:0007669"/>
    <property type="project" value="InterPro"/>
</dbReference>
<evidence type="ECO:0000259" key="5">
    <source>
        <dbReference type="Pfam" id="PF04539"/>
    </source>
</evidence>
<keyword evidence="8" id="KW-0282">Flagellum</keyword>
<dbReference type="Gene3D" id="1.20.140.160">
    <property type="match status" value="1"/>
</dbReference>
<sequence length="283" mass="30506">MTDMNRSNALVEQHLALVGYSVNEVLARVPSHVSRADLSSAGAMGLVRAARSFDDSRGVPFARYASLRIRGAIIDELRSMDWVPRAARHRARQASEVSDHLTSQLGRTPTKPELAQALGVSVQTVNAAHADAGTRVLSMEAFDGAIADMVVDGSVGPLDALVNAEQLEYLRTGVVCLPEKLRYVVEQLFFHDRPVIELADEMGLTRSRISQLRTEALSLLKDGLGANLDADETPEVDPGEGVAERRRKAYCVSIAARAVQSRGAAALAPSVNAAAHMWERVAS</sequence>